<dbReference type="InterPro" id="IPR013083">
    <property type="entry name" value="Znf_RING/FYVE/PHD"/>
</dbReference>
<feature type="region of interest" description="Disordered" evidence="6">
    <location>
        <begin position="311"/>
        <end position="336"/>
    </location>
</feature>
<dbReference type="InterPro" id="IPR011011">
    <property type="entry name" value="Znf_FYVE_PHD"/>
</dbReference>
<keyword evidence="3" id="KW-0862">Zinc</keyword>
<protein>
    <recommendedName>
        <fullName evidence="7">Zinc finger PHD-type domain-containing protein</fullName>
    </recommendedName>
</protein>
<dbReference type="Pfam" id="PF25565">
    <property type="entry name" value="Ubiquitin_At1g33420"/>
    <property type="match status" value="1"/>
</dbReference>
<evidence type="ECO:0000256" key="2">
    <source>
        <dbReference type="ARBA" id="ARBA00022771"/>
    </source>
</evidence>
<evidence type="ECO:0000256" key="3">
    <source>
        <dbReference type="ARBA" id="ARBA00022833"/>
    </source>
</evidence>
<dbReference type="InterPro" id="IPR001965">
    <property type="entry name" value="Znf_PHD"/>
</dbReference>
<organism evidence="8 9">
    <name type="scientific">Hevea brasiliensis</name>
    <name type="common">Para rubber tree</name>
    <name type="synonym">Siphonia brasiliensis</name>
    <dbReference type="NCBI Taxonomy" id="3981"/>
    <lineage>
        <taxon>Eukaryota</taxon>
        <taxon>Viridiplantae</taxon>
        <taxon>Streptophyta</taxon>
        <taxon>Embryophyta</taxon>
        <taxon>Tracheophyta</taxon>
        <taxon>Spermatophyta</taxon>
        <taxon>Magnoliopsida</taxon>
        <taxon>eudicotyledons</taxon>
        <taxon>Gunneridae</taxon>
        <taxon>Pentapetalae</taxon>
        <taxon>rosids</taxon>
        <taxon>fabids</taxon>
        <taxon>Malpighiales</taxon>
        <taxon>Euphorbiaceae</taxon>
        <taxon>Crotonoideae</taxon>
        <taxon>Micrandreae</taxon>
        <taxon>Hevea</taxon>
    </lineage>
</organism>
<dbReference type="PROSITE" id="PS01359">
    <property type="entry name" value="ZF_PHD_1"/>
    <property type="match status" value="1"/>
</dbReference>
<dbReference type="InterPro" id="IPR057765">
    <property type="entry name" value="MS1-like_ubiquitin"/>
</dbReference>
<dbReference type="CDD" id="cd15556">
    <property type="entry name" value="PHD_MMD1_like"/>
    <property type="match status" value="1"/>
</dbReference>
<dbReference type="InterPro" id="IPR019786">
    <property type="entry name" value="Zinc_finger_PHD-type_CS"/>
</dbReference>
<dbReference type="EMBL" id="JARPOI010000015">
    <property type="protein sequence ID" value="KAJ9153020.1"/>
    <property type="molecule type" value="Genomic_DNA"/>
</dbReference>
<evidence type="ECO:0000259" key="7">
    <source>
        <dbReference type="SMART" id="SM00249"/>
    </source>
</evidence>
<evidence type="ECO:0000256" key="5">
    <source>
        <dbReference type="ARBA" id="ARBA00023163"/>
    </source>
</evidence>
<comment type="caution">
    <text evidence="8">The sequence shown here is derived from an EMBL/GenBank/DDBJ whole genome shotgun (WGS) entry which is preliminary data.</text>
</comment>
<evidence type="ECO:0000313" key="9">
    <source>
        <dbReference type="Proteomes" id="UP001174677"/>
    </source>
</evidence>
<dbReference type="Pfam" id="PF25874">
    <property type="entry name" value="WHD_plant_repro"/>
    <property type="match status" value="1"/>
</dbReference>
<dbReference type="SMART" id="SM00249">
    <property type="entry name" value="PHD"/>
    <property type="match status" value="1"/>
</dbReference>
<dbReference type="InterPro" id="IPR059080">
    <property type="entry name" value="WHD_PTC1"/>
</dbReference>
<sequence>MAITVFEACKKRKRTPNIFTISYFAGSTDSATMMEYFRGSFKDNIREFLKRCAETEDYSVGANPVWCTLLVSESSGVVFPLYIVQENVKGSSSSQPLCNLCRYVGWSHHFVSKRNYHLIVPEDHNWSKPLKKESLKLQTHLLHGIIHCNGFGHLLCIKTETISNYLQGEELMNLWDHLCASLQTRDISVYDMSKKGLMNLRLLHGVAHGHSWFGKWGYKLCRGSFGLTKQEYSRAIEILRSLDLSNIIHDFTKKGQGKLIEQMIQSYRDVSETQLVTISDLLQFMLAFKSKSLIQRKTALALASISSNSSTQTTHQAKTPLLSHPSEDNSFASQNTDDHRTLSSFVAKLDARWPARRLENAVKVIFHILKTHGAGMHRQDLRDAIREHIGDTGLIDFVLKHINKVIVGNQIILRENNPTTKLLEFSLEKASDGAIERKTQSHTDILSLQPGLDVYKDLLFLYKNVLLGYPEYHAVSIASTVVLDSKHFVKKWQFKRNGEDNLLRLICQVKPSYDELVNELIRPLPPGELVVTQKCATVRELKLMVQCALIDTYFVMDKFVVKDIRIGELVAKEDQELLECGVGQGMQVWVRGCGLDFDTELRYQGGDNDWTVDCRCGAKDDDGERMVACDVCHVWQHTRCNSINDGDVPPSFLCHVCRSRMKKLAGCKM</sequence>
<keyword evidence="9" id="KW-1185">Reference proteome</keyword>
<evidence type="ECO:0000256" key="6">
    <source>
        <dbReference type="SAM" id="MobiDB-lite"/>
    </source>
</evidence>
<evidence type="ECO:0000256" key="1">
    <source>
        <dbReference type="ARBA" id="ARBA00022723"/>
    </source>
</evidence>
<evidence type="ECO:0000256" key="4">
    <source>
        <dbReference type="ARBA" id="ARBA00023015"/>
    </source>
</evidence>
<name>A0ABQ9KWW3_HEVBR</name>
<dbReference type="PANTHER" id="PTHR46201">
    <property type="entry name" value="PHD FINGER PROTEIN MALE MEIOCYTE DEATH 1-RELATED"/>
    <property type="match status" value="1"/>
</dbReference>
<reference evidence="8 9" key="1">
    <citation type="journal article" date="2023" name="Plant Biotechnol. J.">
        <title>Chromosome-level wild Hevea brasiliensis genome provides new tools for genomic-assisted breeding and valuable loci to elevate rubber yield.</title>
        <authorList>
            <person name="Cheng H."/>
            <person name="Song X."/>
            <person name="Hu Y."/>
            <person name="Wu T."/>
            <person name="Yang Q."/>
            <person name="An Z."/>
            <person name="Feng S."/>
            <person name="Deng Z."/>
            <person name="Wu W."/>
            <person name="Zeng X."/>
            <person name="Tu M."/>
            <person name="Wang X."/>
            <person name="Huang H."/>
        </authorList>
    </citation>
    <scope>NUCLEOTIDE SEQUENCE [LARGE SCALE GENOMIC DNA]</scope>
    <source>
        <strain evidence="8">MT/VB/25A 57/8</strain>
    </source>
</reference>
<keyword evidence="2" id="KW-0863">Zinc-finger</keyword>
<accession>A0ABQ9KWW3</accession>
<dbReference type="PANTHER" id="PTHR46201:SF7">
    <property type="entry name" value="BINDING PROTEIN, PUTATIVE-RELATED"/>
    <property type="match status" value="1"/>
</dbReference>
<feature type="domain" description="Zinc finger PHD-type" evidence="7">
    <location>
        <begin position="613"/>
        <end position="658"/>
    </location>
</feature>
<keyword evidence="4" id="KW-0805">Transcription regulation</keyword>
<dbReference type="Pfam" id="PF20826">
    <property type="entry name" value="PHD_5"/>
    <property type="match status" value="1"/>
</dbReference>
<dbReference type="SUPFAM" id="SSF57903">
    <property type="entry name" value="FYVE/PHD zinc finger"/>
    <property type="match status" value="1"/>
</dbReference>
<dbReference type="InterPro" id="IPR058054">
    <property type="entry name" value="Znf_MS1-like"/>
</dbReference>
<gene>
    <name evidence="8" type="ORF">P3X46_026512</name>
</gene>
<proteinExistence type="predicted"/>
<dbReference type="Gene3D" id="3.30.40.10">
    <property type="entry name" value="Zinc/RING finger domain, C3HC4 (zinc finger)"/>
    <property type="match status" value="1"/>
</dbReference>
<keyword evidence="5" id="KW-0804">Transcription</keyword>
<dbReference type="Proteomes" id="UP001174677">
    <property type="component" value="Chromosome 15"/>
</dbReference>
<evidence type="ECO:0000313" key="8">
    <source>
        <dbReference type="EMBL" id="KAJ9153020.1"/>
    </source>
</evidence>
<keyword evidence="1" id="KW-0479">Metal-binding</keyword>